<dbReference type="AlphaFoldDB" id="A0A5E6QAS4"/>
<keyword evidence="1" id="KW-0472">Membrane</keyword>
<keyword evidence="1" id="KW-1133">Transmembrane helix</keyword>
<proteinExistence type="predicted"/>
<sequence length="267" mass="29833">MLPMSKLMHTGRSLLELLLVSAVGLIPIVSGLTVMYYQLERKLDENARISAHEALFAIDRRLDSLLLTASTASQFSGQACDNVIEQLRAMTASDPRIHSLELTKDDLAYCSTLPTIIPHHIDITAGRTVRLNFDSPTTPNGVMVEYRLSNDGPGIIATSYGIELRRELQGFQDGLVLVLEFEDAYLWSQGDSRDQQQPSQSEFFRSTPSTRHDYRVNVGYPAGYTLSEARMLMVQVLPSLTLVGLLTAAITYWGILRARRKRERTTA</sequence>
<gene>
    <name evidence="3" type="ORF">PS631_00941</name>
</gene>
<keyword evidence="1" id="KW-0812">Transmembrane</keyword>
<feature type="transmembrane region" description="Helical" evidence="1">
    <location>
        <begin position="236"/>
        <end position="255"/>
    </location>
</feature>
<dbReference type="Pfam" id="PF12792">
    <property type="entry name" value="CSS-motif"/>
    <property type="match status" value="1"/>
</dbReference>
<organism evidence="3 4">
    <name type="scientific">Pseudomonas fluorescens</name>
    <dbReference type="NCBI Taxonomy" id="294"/>
    <lineage>
        <taxon>Bacteria</taxon>
        <taxon>Pseudomonadati</taxon>
        <taxon>Pseudomonadota</taxon>
        <taxon>Gammaproteobacteria</taxon>
        <taxon>Pseudomonadales</taxon>
        <taxon>Pseudomonadaceae</taxon>
        <taxon>Pseudomonas</taxon>
    </lineage>
</organism>
<evidence type="ECO:0000256" key="1">
    <source>
        <dbReference type="SAM" id="Phobius"/>
    </source>
</evidence>
<name>A0A5E6QAS4_PSEFL</name>
<dbReference type="InterPro" id="IPR024744">
    <property type="entry name" value="CSS-motif_dom"/>
</dbReference>
<dbReference type="OrthoDB" id="7017006at2"/>
<dbReference type="EMBL" id="CABVHF010000001">
    <property type="protein sequence ID" value="VVM53396.1"/>
    <property type="molecule type" value="Genomic_DNA"/>
</dbReference>
<reference evidence="3 4" key="1">
    <citation type="submission" date="2019-09" db="EMBL/GenBank/DDBJ databases">
        <authorList>
            <person name="Chandra G."/>
            <person name="Truman W A."/>
        </authorList>
    </citation>
    <scope>NUCLEOTIDE SEQUENCE [LARGE SCALE GENOMIC DNA]</scope>
    <source>
        <strain evidence="3">PS631</strain>
    </source>
</reference>
<evidence type="ECO:0000259" key="2">
    <source>
        <dbReference type="Pfam" id="PF12792"/>
    </source>
</evidence>
<feature type="domain" description="Putative cyclic diguanylate phosphodiesterase CSS motif-containing" evidence="2">
    <location>
        <begin position="45"/>
        <end position="227"/>
    </location>
</feature>
<dbReference type="Proteomes" id="UP000399692">
    <property type="component" value="Unassembled WGS sequence"/>
</dbReference>
<accession>A0A5E6QAS4</accession>
<evidence type="ECO:0000313" key="3">
    <source>
        <dbReference type="EMBL" id="VVM53396.1"/>
    </source>
</evidence>
<evidence type="ECO:0000313" key="4">
    <source>
        <dbReference type="Proteomes" id="UP000399692"/>
    </source>
</evidence>
<protein>
    <recommendedName>
        <fullName evidence="2">Putative cyclic diguanylate phosphodiesterase CSS motif-containing domain-containing protein</fullName>
    </recommendedName>
</protein>